<comment type="caution">
    <text evidence="3">The sequence shown here is derived from an EMBL/GenBank/DDBJ whole genome shotgun (WGS) entry which is preliminary data.</text>
</comment>
<protein>
    <recommendedName>
        <fullName evidence="2">Nephrocystin 3-like N-terminal domain-containing protein</fullName>
    </recommendedName>
</protein>
<gene>
    <name evidence="3" type="ORF">N8I77_011382</name>
</gene>
<evidence type="ECO:0000313" key="3">
    <source>
        <dbReference type="EMBL" id="KAK2599646.1"/>
    </source>
</evidence>
<sequence>MSSLTELSEDAAHVRDFEVREYMEQMDLGANSVFSPRLLHVDKTGQWLSASDKMNLEEVYSECANAQLNLTARINKYLEKSKQPPINLEANGSWDDVKSQMEKACAVLDSVLSKKKKRPGLTGAIRRGFDVLCRNAGAGKALISIIPSDLMIASAVSGGLNVIFVALEQHGIYEESVFNALESLPEVLNTNEMYSKIAVNDTGVHRLTARLYARVCEVIDYILRWMMDNVLVSGAKQMFRPNRYAKDLNDKMAEVRLAAEALEKWAATLLLQSQKNIHSMQGGMYFQQMKFGHQVENIDEKVDQLTSKVDRMNKLEHVVPMVFNSFHIMLNDEWHRVHQHHDLRKSIPKQLTPLKISAEDVLEQLLFDPHLVFQDMKNLLRQGTSSLNRKLQPHRLLAIQQNPRIKAWLSLDSPSLLLLNGNSTSHLDLSTSFFSAKVMDTLMQQASESHKNIEIISLAYFCGQHQNYSRDVAASPAELAMSLFLQLVNGHRDFEPNVLQRCLDKTVPYDIGSITESLSRLLNHLQTDAMVFVIIDGIEHFSRPDERKRGFCKVLSQLVRLFREQREAKVKLLFTSAQRGIVLEGLGLLMDDEIVDVPKNPPPRAVPNDQKMLMGF</sequence>
<organism evidence="3 4">
    <name type="scientific">Phomopsis amygdali</name>
    <name type="common">Fusicoccum amygdali</name>
    <dbReference type="NCBI Taxonomy" id="1214568"/>
    <lineage>
        <taxon>Eukaryota</taxon>
        <taxon>Fungi</taxon>
        <taxon>Dikarya</taxon>
        <taxon>Ascomycota</taxon>
        <taxon>Pezizomycotina</taxon>
        <taxon>Sordariomycetes</taxon>
        <taxon>Sordariomycetidae</taxon>
        <taxon>Diaporthales</taxon>
        <taxon>Diaporthaceae</taxon>
        <taxon>Diaporthe</taxon>
    </lineage>
</organism>
<feature type="domain" description="Nephrocystin 3-like N-terminal" evidence="2">
    <location>
        <begin position="399"/>
        <end position="576"/>
    </location>
</feature>
<keyword evidence="4" id="KW-1185">Reference proteome</keyword>
<evidence type="ECO:0000259" key="2">
    <source>
        <dbReference type="Pfam" id="PF24883"/>
    </source>
</evidence>
<name>A0AAD9VYK8_PHOAM</name>
<proteinExistence type="predicted"/>
<dbReference type="PANTHER" id="PTHR40619:SF3">
    <property type="entry name" value="FUNGAL STAND N-TERMINAL GOODBYE DOMAIN-CONTAINING PROTEIN"/>
    <property type="match status" value="1"/>
</dbReference>
<evidence type="ECO:0000256" key="1">
    <source>
        <dbReference type="ARBA" id="ARBA00022737"/>
    </source>
</evidence>
<dbReference type="InterPro" id="IPR056884">
    <property type="entry name" value="NPHP3-like_N"/>
</dbReference>
<dbReference type="PANTHER" id="PTHR40619">
    <property type="entry name" value="FUNGAL STAND N-TERMINAL GOODBYE DOMAIN-CONTAINING PROTEIN"/>
    <property type="match status" value="1"/>
</dbReference>
<evidence type="ECO:0000313" key="4">
    <source>
        <dbReference type="Proteomes" id="UP001265746"/>
    </source>
</evidence>
<accession>A0AAD9VYK8</accession>
<dbReference type="Pfam" id="PF24883">
    <property type="entry name" value="NPHP3_N"/>
    <property type="match status" value="1"/>
</dbReference>
<reference evidence="3" key="1">
    <citation type="submission" date="2023-06" db="EMBL/GenBank/DDBJ databases">
        <authorList>
            <person name="Noh H."/>
        </authorList>
    </citation>
    <scope>NUCLEOTIDE SEQUENCE</scope>
    <source>
        <strain evidence="3">DUCC20226</strain>
    </source>
</reference>
<keyword evidence="1" id="KW-0677">Repeat</keyword>
<dbReference type="AlphaFoldDB" id="A0AAD9VYK8"/>
<dbReference type="EMBL" id="JAUJFL010000007">
    <property type="protein sequence ID" value="KAK2599646.1"/>
    <property type="molecule type" value="Genomic_DNA"/>
</dbReference>
<dbReference type="Proteomes" id="UP001265746">
    <property type="component" value="Unassembled WGS sequence"/>
</dbReference>